<dbReference type="RefSeq" id="WP_198731202.1">
    <property type="nucleotide sequence ID" value="NZ_JAEILG010000151.1"/>
</dbReference>
<evidence type="ECO:0000313" key="3">
    <source>
        <dbReference type="Proteomes" id="UP000648914"/>
    </source>
</evidence>
<feature type="domain" description="Glucose-methanol-choline oxidoreductase C-terminal" evidence="1">
    <location>
        <begin position="1"/>
        <end position="39"/>
    </location>
</feature>
<dbReference type="Proteomes" id="UP000648914">
    <property type="component" value="Unassembled WGS sequence"/>
</dbReference>
<reference evidence="2 3" key="1">
    <citation type="submission" date="2020-12" db="EMBL/GenBank/DDBJ databases">
        <title>Comparative genomic insights into the epidemiology and virulence of plant pathogenic Pseudomonads from Turkey.</title>
        <authorList>
            <person name="Dillon M."/>
            <person name="Ruiz-Bedoya T."/>
            <person name="Bendalovic-Torma C."/>
            <person name="Guttman K.M."/>
            <person name="Kwak H."/>
            <person name="Middleton M.A."/>
            <person name="Wang P.W."/>
            <person name="Horuz S."/>
            <person name="Aysan Y."/>
            <person name="Guttman D.S."/>
        </authorList>
    </citation>
    <scope>NUCLEOTIDE SEQUENCE [LARGE SCALE GENOMIC DNA]</scope>
    <source>
        <strain evidence="2 3">S5_IA_2b</strain>
    </source>
</reference>
<evidence type="ECO:0000313" key="2">
    <source>
        <dbReference type="EMBL" id="MBI6568565.1"/>
    </source>
</evidence>
<proteinExistence type="predicted"/>
<feature type="non-terminal residue" evidence="2">
    <location>
        <position position="1"/>
    </location>
</feature>
<sequence>PLGGACLGTSNADGVIDANGEVFDNPGLYVVDAAALPEST</sequence>
<feature type="non-terminal residue" evidence="2">
    <location>
        <position position="40"/>
    </location>
</feature>
<comment type="caution">
    <text evidence="2">The sequence shown here is derived from an EMBL/GenBank/DDBJ whole genome shotgun (WGS) entry which is preliminary data.</text>
</comment>
<keyword evidence="3" id="KW-1185">Reference proteome</keyword>
<name>A0ABS0USJ7_9PSED</name>
<organism evidence="2 3">
    <name type="scientific">Pseudomonas synxantha</name>
    <dbReference type="NCBI Taxonomy" id="47883"/>
    <lineage>
        <taxon>Bacteria</taxon>
        <taxon>Pseudomonadati</taxon>
        <taxon>Pseudomonadota</taxon>
        <taxon>Gammaproteobacteria</taxon>
        <taxon>Pseudomonadales</taxon>
        <taxon>Pseudomonadaceae</taxon>
        <taxon>Pseudomonas</taxon>
    </lineage>
</organism>
<gene>
    <name evidence="2" type="ORF">YA0852_31355</name>
</gene>
<evidence type="ECO:0000259" key="1">
    <source>
        <dbReference type="Pfam" id="PF05199"/>
    </source>
</evidence>
<dbReference type="EMBL" id="JAEILG010000151">
    <property type="protein sequence ID" value="MBI6568565.1"/>
    <property type="molecule type" value="Genomic_DNA"/>
</dbReference>
<dbReference type="InterPro" id="IPR007867">
    <property type="entry name" value="GMC_OxRtase_C"/>
</dbReference>
<protein>
    <recommendedName>
        <fullName evidence="1">Glucose-methanol-choline oxidoreductase C-terminal domain-containing protein</fullName>
    </recommendedName>
</protein>
<accession>A0ABS0USJ7</accession>
<dbReference type="InterPro" id="IPR036188">
    <property type="entry name" value="FAD/NAD-bd_sf"/>
</dbReference>
<dbReference type="Pfam" id="PF05199">
    <property type="entry name" value="GMC_oxred_C"/>
    <property type="match status" value="1"/>
</dbReference>
<dbReference type="Gene3D" id="3.50.50.60">
    <property type="entry name" value="FAD/NAD(P)-binding domain"/>
    <property type="match status" value="1"/>
</dbReference>